<evidence type="ECO:0000259" key="6">
    <source>
        <dbReference type="Pfam" id="PF00413"/>
    </source>
</evidence>
<feature type="domain" description="Peptidase M10 metallopeptidase" evidence="6">
    <location>
        <begin position="229"/>
        <end position="295"/>
    </location>
</feature>
<evidence type="ECO:0000256" key="1">
    <source>
        <dbReference type="ARBA" id="ARBA00022670"/>
    </source>
</evidence>
<evidence type="ECO:0000256" key="3">
    <source>
        <dbReference type="ARBA" id="ARBA00022801"/>
    </source>
</evidence>
<name>A0A1G2R4G1_9BACT</name>
<reference evidence="7 8" key="1">
    <citation type="journal article" date="2016" name="Nat. Commun.">
        <title>Thousands of microbial genomes shed light on interconnected biogeochemical processes in an aquifer system.</title>
        <authorList>
            <person name="Anantharaman K."/>
            <person name="Brown C.T."/>
            <person name="Hug L.A."/>
            <person name="Sharon I."/>
            <person name="Castelle C.J."/>
            <person name="Probst A.J."/>
            <person name="Thomas B.C."/>
            <person name="Singh A."/>
            <person name="Wilkins M.J."/>
            <person name="Karaoz U."/>
            <person name="Brodie E.L."/>
            <person name="Williams K.H."/>
            <person name="Hubbard S.S."/>
            <person name="Banfield J.F."/>
        </authorList>
    </citation>
    <scope>NUCLEOTIDE SEQUENCE [LARGE SCALE GENOMIC DNA]</scope>
</reference>
<keyword evidence="5" id="KW-0732">Signal</keyword>
<comment type="caution">
    <text evidence="7">The sequence shown here is derived from an EMBL/GenBank/DDBJ whole genome shotgun (WGS) entry which is preliminary data.</text>
</comment>
<evidence type="ECO:0000256" key="2">
    <source>
        <dbReference type="ARBA" id="ARBA00022723"/>
    </source>
</evidence>
<evidence type="ECO:0000313" key="7">
    <source>
        <dbReference type="EMBL" id="OHA67713.1"/>
    </source>
</evidence>
<dbReference type="InterPro" id="IPR024079">
    <property type="entry name" value="MetalloPept_cat_dom_sf"/>
</dbReference>
<dbReference type="GO" id="GO:0004222">
    <property type="term" value="F:metalloendopeptidase activity"/>
    <property type="evidence" value="ECO:0007669"/>
    <property type="project" value="InterPro"/>
</dbReference>
<dbReference type="GO" id="GO:0031012">
    <property type="term" value="C:extracellular matrix"/>
    <property type="evidence" value="ECO:0007669"/>
    <property type="project" value="InterPro"/>
</dbReference>
<protein>
    <recommendedName>
        <fullName evidence="6">Peptidase M10 metallopeptidase domain-containing protein</fullName>
    </recommendedName>
</protein>
<proteinExistence type="predicted"/>
<gene>
    <name evidence="7" type="ORF">A3D59_04750</name>
</gene>
<organism evidence="7 8">
    <name type="scientific">Candidatus Wildermuthbacteria bacterium RIFCSPHIGHO2_02_FULL_47_17</name>
    <dbReference type="NCBI Taxonomy" id="1802452"/>
    <lineage>
        <taxon>Bacteria</taxon>
        <taxon>Candidatus Wildermuthiibacteriota</taxon>
    </lineage>
</organism>
<dbReference type="GO" id="GO:0008270">
    <property type="term" value="F:zinc ion binding"/>
    <property type="evidence" value="ECO:0007669"/>
    <property type="project" value="InterPro"/>
</dbReference>
<evidence type="ECO:0000256" key="4">
    <source>
        <dbReference type="ARBA" id="ARBA00022833"/>
    </source>
</evidence>
<feature type="signal peptide" evidence="5">
    <location>
        <begin position="1"/>
        <end position="26"/>
    </location>
</feature>
<feature type="chain" id="PRO_5009584213" description="Peptidase M10 metallopeptidase domain-containing protein" evidence="5">
    <location>
        <begin position="27"/>
        <end position="296"/>
    </location>
</feature>
<keyword evidence="1" id="KW-0645">Protease</keyword>
<dbReference type="Gene3D" id="3.40.390.10">
    <property type="entry name" value="Collagenase (Catalytic Domain)"/>
    <property type="match status" value="1"/>
</dbReference>
<evidence type="ECO:0000313" key="8">
    <source>
        <dbReference type="Proteomes" id="UP000179258"/>
    </source>
</evidence>
<dbReference type="AlphaFoldDB" id="A0A1G2R4G1"/>
<dbReference type="SUPFAM" id="SSF55486">
    <property type="entry name" value="Metalloproteases ('zincins'), catalytic domain"/>
    <property type="match status" value="1"/>
</dbReference>
<dbReference type="GO" id="GO:0006508">
    <property type="term" value="P:proteolysis"/>
    <property type="evidence" value="ECO:0007669"/>
    <property type="project" value="UniProtKB-KW"/>
</dbReference>
<accession>A0A1G2R4G1</accession>
<keyword evidence="3" id="KW-0378">Hydrolase</keyword>
<dbReference type="EMBL" id="MHTX01000035">
    <property type="protein sequence ID" value="OHA67713.1"/>
    <property type="molecule type" value="Genomic_DNA"/>
</dbReference>
<evidence type="ECO:0000256" key="5">
    <source>
        <dbReference type="SAM" id="SignalP"/>
    </source>
</evidence>
<dbReference type="Pfam" id="PF00413">
    <property type="entry name" value="Peptidase_M10"/>
    <property type="match status" value="1"/>
</dbReference>
<keyword evidence="2" id="KW-0479">Metal-binding</keyword>
<sequence>MQIVYLTKTGFAAATALALFASPVLAVPTMRPANVVNLHTGQPVATVVVPDVAVDSSDAIVSLGFARDPSSGREVQGFAIIHYKNGYARSGGAAKDLSASCYGFLAKGARWKAAESYALQGHWEFVSDATASGTWTYVYDFNTSAVARDLETWDSQVAFNVFAEQDTTPEVVNGADTVAPDGHNEMMWGDVSSPGAIAVTIVWGIFYGPPSGRELVEWDMVFDNVDFPNWGDATVDFSVMDFENIAIHELGHSAGLADLYTGQCSEQTMYGYASYGETKKRDLGVGDINGIKALYK</sequence>
<dbReference type="Proteomes" id="UP000179258">
    <property type="component" value="Unassembled WGS sequence"/>
</dbReference>
<keyword evidence="4" id="KW-0862">Zinc</keyword>
<dbReference type="InterPro" id="IPR001818">
    <property type="entry name" value="Pept_M10_metallopeptidase"/>
</dbReference>